<keyword evidence="1" id="KW-0732">Signal</keyword>
<organism evidence="2 3">
    <name type="scientific">Lepidopterella palustris CBS 459.81</name>
    <dbReference type="NCBI Taxonomy" id="1314670"/>
    <lineage>
        <taxon>Eukaryota</taxon>
        <taxon>Fungi</taxon>
        <taxon>Dikarya</taxon>
        <taxon>Ascomycota</taxon>
        <taxon>Pezizomycotina</taxon>
        <taxon>Dothideomycetes</taxon>
        <taxon>Pleosporomycetidae</taxon>
        <taxon>Mytilinidiales</taxon>
        <taxon>Argynnaceae</taxon>
        <taxon>Lepidopterella</taxon>
    </lineage>
</organism>
<feature type="chain" id="PRO_5034831632" description="Secreted protein" evidence="1">
    <location>
        <begin position="21"/>
        <end position="112"/>
    </location>
</feature>
<sequence>MIQLSRAALILSFPIESCSASWANLRLASSGKDNTKVTSSFKLVADTSRSAFSSLGLSCIGLGVGNGSHEKNELWQLFGLRSMKMPHNECSRGTMHQLTYMYNNFVRQTSMY</sequence>
<evidence type="ECO:0000313" key="2">
    <source>
        <dbReference type="EMBL" id="OCK74827.1"/>
    </source>
</evidence>
<keyword evidence="3" id="KW-1185">Reference proteome</keyword>
<proteinExistence type="predicted"/>
<protein>
    <recommendedName>
        <fullName evidence="4">Secreted protein</fullName>
    </recommendedName>
</protein>
<reference evidence="2 3" key="1">
    <citation type="journal article" date="2016" name="Nat. Commun.">
        <title>Ectomycorrhizal ecology is imprinted in the genome of the dominant symbiotic fungus Cenococcum geophilum.</title>
        <authorList>
            <consortium name="DOE Joint Genome Institute"/>
            <person name="Peter M."/>
            <person name="Kohler A."/>
            <person name="Ohm R.A."/>
            <person name="Kuo A."/>
            <person name="Krutzmann J."/>
            <person name="Morin E."/>
            <person name="Arend M."/>
            <person name="Barry K.W."/>
            <person name="Binder M."/>
            <person name="Choi C."/>
            <person name="Clum A."/>
            <person name="Copeland A."/>
            <person name="Grisel N."/>
            <person name="Haridas S."/>
            <person name="Kipfer T."/>
            <person name="LaButti K."/>
            <person name="Lindquist E."/>
            <person name="Lipzen A."/>
            <person name="Maire R."/>
            <person name="Meier B."/>
            <person name="Mihaltcheva S."/>
            <person name="Molinier V."/>
            <person name="Murat C."/>
            <person name="Poggeler S."/>
            <person name="Quandt C.A."/>
            <person name="Sperisen C."/>
            <person name="Tritt A."/>
            <person name="Tisserant E."/>
            <person name="Crous P.W."/>
            <person name="Henrissat B."/>
            <person name="Nehls U."/>
            <person name="Egli S."/>
            <person name="Spatafora J.W."/>
            <person name="Grigoriev I.V."/>
            <person name="Martin F.M."/>
        </authorList>
    </citation>
    <scope>NUCLEOTIDE SEQUENCE [LARGE SCALE GENOMIC DNA]</scope>
    <source>
        <strain evidence="2 3">CBS 459.81</strain>
    </source>
</reference>
<name>A0A8E2DZX2_9PEZI</name>
<dbReference type="Proteomes" id="UP000250266">
    <property type="component" value="Unassembled WGS sequence"/>
</dbReference>
<dbReference type="AlphaFoldDB" id="A0A8E2DZX2"/>
<evidence type="ECO:0008006" key="4">
    <source>
        <dbReference type="Google" id="ProtNLM"/>
    </source>
</evidence>
<dbReference type="EMBL" id="KV745407">
    <property type="protein sequence ID" value="OCK74827.1"/>
    <property type="molecule type" value="Genomic_DNA"/>
</dbReference>
<accession>A0A8E2DZX2</accession>
<gene>
    <name evidence="2" type="ORF">K432DRAFT_188537</name>
</gene>
<evidence type="ECO:0000256" key="1">
    <source>
        <dbReference type="SAM" id="SignalP"/>
    </source>
</evidence>
<evidence type="ECO:0000313" key="3">
    <source>
        <dbReference type="Proteomes" id="UP000250266"/>
    </source>
</evidence>
<feature type="signal peptide" evidence="1">
    <location>
        <begin position="1"/>
        <end position="20"/>
    </location>
</feature>